<dbReference type="GO" id="GO:0004181">
    <property type="term" value="F:metallocarboxypeptidase activity"/>
    <property type="evidence" value="ECO:0007669"/>
    <property type="project" value="InterPro"/>
</dbReference>
<sequence length="604" mass="65194">MAEFSEKLYSSSPPAAVRQRSRPSALFYAALAVFLVYFCTKLEAPRAILYPQRFVTSLSSADSSLPTTTDAICPQADALFPSRNGGIWTKTRNKTASSDFKARVVQLLAGAVQIPTESYDDMQPVGVDPRWAVFGEFHAYLERVFPLVYDFVAYANLKLRKINTYGLWFEWTGSNPALKPILLTAHQDVVPVDPITVDEWVHPPYSGYYDGRRIWGRGSADDKNGLIGVLTAIETLLEQDFIPTRTIVAAFGFDEEASGLQGAGELAKALLGAYGPDAFAFIIDEGDGIVQTFGTVVAFPCVAEKGYLDVMVEVTSPGGHSSAPPDHTTIGILAALIVGYEANPYPTQLSRTSTAFQTFQCIGQYGSTLPPAIKALIVDSAQSDTALHALEAILSKDKLYRSQIGTTQAVDVVSGGVKANALPEEARAIVNHRILAESSVAAVREHNAATLRRIAEQFNLSFTAFGVEVSEPGVPASGTLTLQDMYDALEPAPVTPTTGDSSAPYQLLSGSIKAAYETRRAANGDNSTVVVAPSIMTGNTDTQFYWNLTTNIFRYGHSNSAGLGPDQILDGIHTVNESIDADDFVEIIRFYITLLLNADESVVL</sequence>
<dbReference type="FunFam" id="3.40.630.10:FF:000027">
    <property type="entry name" value="N-fatty-acyl-amino acid synthase/hydrolase PM20D1"/>
    <property type="match status" value="1"/>
</dbReference>
<dbReference type="InterPro" id="IPR017141">
    <property type="entry name" value="Pept_M20_carboxypep"/>
</dbReference>
<dbReference type="SUPFAM" id="SSF53187">
    <property type="entry name" value="Zn-dependent exopeptidases"/>
    <property type="match status" value="1"/>
</dbReference>
<evidence type="ECO:0000256" key="1">
    <source>
        <dbReference type="ARBA" id="ARBA00006247"/>
    </source>
</evidence>
<dbReference type="Gene3D" id="1.10.150.900">
    <property type="match status" value="1"/>
</dbReference>
<keyword evidence="3 7" id="KW-0479">Metal-binding</keyword>
<keyword evidence="4" id="KW-0378">Hydrolase</keyword>
<evidence type="ECO:0000313" key="9">
    <source>
        <dbReference type="EMBL" id="KAF7375296.1"/>
    </source>
</evidence>
<evidence type="ECO:0000256" key="6">
    <source>
        <dbReference type="PIRSR" id="PIRSR037217-1"/>
    </source>
</evidence>
<keyword evidence="10" id="KW-1185">Reference proteome</keyword>
<dbReference type="Pfam" id="PF01546">
    <property type="entry name" value="Peptidase_M20"/>
    <property type="match status" value="1"/>
</dbReference>
<dbReference type="PANTHER" id="PTHR45962">
    <property type="entry name" value="N-FATTY-ACYL-AMINO ACID SYNTHASE/HYDROLASE PM20D1"/>
    <property type="match status" value="1"/>
</dbReference>
<dbReference type="PIRSF" id="PIRSF037217">
    <property type="entry name" value="Carboxypeptidase_S"/>
    <property type="match status" value="1"/>
</dbReference>
<feature type="domain" description="Peptidase M20 dimerisation" evidence="8">
    <location>
        <begin position="302"/>
        <end position="456"/>
    </location>
</feature>
<dbReference type="GO" id="GO:0000328">
    <property type="term" value="C:fungal-type vacuole lumen"/>
    <property type="evidence" value="ECO:0007669"/>
    <property type="project" value="TreeGrafter"/>
</dbReference>
<organism evidence="9 10">
    <name type="scientific">Mycena sanguinolenta</name>
    <dbReference type="NCBI Taxonomy" id="230812"/>
    <lineage>
        <taxon>Eukaryota</taxon>
        <taxon>Fungi</taxon>
        <taxon>Dikarya</taxon>
        <taxon>Basidiomycota</taxon>
        <taxon>Agaricomycotina</taxon>
        <taxon>Agaricomycetes</taxon>
        <taxon>Agaricomycetidae</taxon>
        <taxon>Agaricales</taxon>
        <taxon>Marasmiineae</taxon>
        <taxon>Mycenaceae</taxon>
        <taxon>Mycena</taxon>
    </lineage>
</organism>
<dbReference type="GO" id="GO:0051603">
    <property type="term" value="P:proteolysis involved in protein catabolic process"/>
    <property type="evidence" value="ECO:0007669"/>
    <property type="project" value="TreeGrafter"/>
</dbReference>
<dbReference type="Gene3D" id="3.40.630.10">
    <property type="entry name" value="Zn peptidases"/>
    <property type="match status" value="1"/>
</dbReference>
<evidence type="ECO:0000259" key="8">
    <source>
        <dbReference type="Pfam" id="PF07687"/>
    </source>
</evidence>
<accession>A0A8H7DL73</accession>
<dbReference type="PANTHER" id="PTHR45962:SF1">
    <property type="entry name" value="N-FATTY-ACYL-AMINO ACID SYNTHASE_HYDROLASE PM20D1"/>
    <property type="match status" value="1"/>
</dbReference>
<keyword evidence="9" id="KW-0121">Carboxypeptidase</keyword>
<keyword evidence="2" id="KW-0645">Protease</keyword>
<feature type="binding site" evidence="7">
    <location>
        <position position="284"/>
    </location>
    <ligand>
        <name>Zn(2+)</name>
        <dbReference type="ChEBI" id="CHEBI:29105"/>
        <label>2</label>
    </ligand>
</feature>
<dbReference type="Gene3D" id="3.30.70.360">
    <property type="match status" value="1"/>
</dbReference>
<dbReference type="EMBL" id="JACAZH010000002">
    <property type="protein sequence ID" value="KAF7375296.1"/>
    <property type="molecule type" value="Genomic_DNA"/>
</dbReference>
<name>A0A8H7DL73_9AGAR</name>
<comment type="caution">
    <text evidence="9">The sequence shown here is derived from an EMBL/GenBank/DDBJ whole genome shotgun (WGS) entry which is preliminary data.</text>
</comment>
<dbReference type="InterPro" id="IPR001261">
    <property type="entry name" value="ArgE/DapE_CS"/>
</dbReference>
<evidence type="ECO:0000256" key="7">
    <source>
        <dbReference type="PIRSR" id="PIRSR037217-2"/>
    </source>
</evidence>
<evidence type="ECO:0000256" key="4">
    <source>
        <dbReference type="ARBA" id="ARBA00022801"/>
    </source>
</evidence>
<comment type="similarity">
    <text evidence="1">Belongs to the peptidase M20A family.</text>
</comment>
<protein>
    <submittedName>
        <fullName evidence="9">Carboxypeptidase S</fullName>
    </submittedName>
</protein>
<dbReference type="PROSITE" id="PS00758">
    <property type="entry name" value="ARGE_DAPE_CPG2_1"/>
    <property type="match status" value="1"/>
</dbReference>
<feature type="binding site" evidence="7">
    <location>
        <position position="256"/>
    </location>
    <ligand>
        <name>Zn(2+)</name>
        <dbReference type="ChEBI" id="CHEBI:29105"/>
        <label>1</label>
    </ligand>
</feature>
<dbReference type="AlphaFoldDB" id="A0A8H7DL73"/>
<evidence type="ECO:0000313" key="10">
    <source>
        <dbReference type="Proteomes" id="UP000623467"/>
    </source>
</evidence>
<feature type="binding site" evidence="7">
    <location>
        <position position="186"/>
    </location>
    <ligand>
        <name>Zn(2+)</name>
        <dbReference type="ChEBI" id="CHEBI:29105"/>
        <label>2</label>
    </ligand>
</feature>
<dbReference type="InterPro" id="IPR011650">
    <property type="entry name" value="Peptidase_M20_dimer"/>
</dbReference>
<proteinExistence type="inferred from homology"/>
<feature type="active site" description="Proton acceptor" evidence="6">
    <location>
        <position position="255"/>
    </location>
</feature>
<evidence type="ECO:0000256" key="2">
    <source>
        <dbReference type="ARBA" id="ARBA00022670"/>
    </source>
</evidence>
<reference evidence="9" key="1">
    <citation type="submission" date="2020-05" db="EMBL/GenBank/DDBJ databases">
        <title>Mycena genomes resolve the evolution of fungal bioluminescence.</title>
        <authorList>
            <person name="Tsai I.J."/>
        </authorList>
    </citation>
    <scope>NUCLEOTIDE SEQUENCE</scope>
    <source>
        <strain evidence="9">160909Yilan</strain>
    </source>
</reference>
<dbReference type="InterPro" id="IPR047177">
    <property type="entry name" value="Pept_M20A"/>
</dbReference>
<dbReference type="InterPro" id="IPR036264">
    <property type="entry name" value="Bact_exopeptidase_dim_dom"/>
</dbReference>
<feature type="binding site" evidence="7">
    <location>
        <position position="221"/>
    </location>
    <ligand>
        <name>Zn(2+)</name>
        <dbReference type="ChEBI" id="CHEBI:29105"/>
        <label>2</label>
    </ligand>
</feature>
<feature type="binding site" evidence="7">
    <location>
        <position position="221"/>
    </location>
    <ligand>
        <name>Zn(2+)</name>
        <dbReference type="ChEBI" id="CHEBI:29105"/>
        <label>1</label>
    </ligand>
</feature>
<dbReference type="OrthoDB" id="3064516at2759"/>
<keyword evidence="5 7" id="KW-0862">Zinc</keyword>
<dbReference type="Proteomes" id="UP000623467">
    <property type="component" value="Unassembled WGS sequence"/>
</dbReference>
<evidence type="ECO:0000256" key="3">
    <source>
        <dbReference type="ARBA" id="ARBA00022723"/>
    </source>
</evidence>
<dbReference type="InterPro" id="IPR002933">
    <property type="entry name" value="Peptidase_M20"/>
</dbReference>
<feature type="binding site" evidence="7">
    <location>
        <position position="573"/>
    </location>
    <ligand>
        <name>Zn(2+)</name>
        <dbReference type="ChEBI" id="CHEBI:29105"/>
        <label>1</label>
    </ligand>
</feature>
<gene>
    <name evidence="9" type="ORF">MSAN_00416400</name>
</gene>
<feature type="active site" evidence="6">
    <location>
        <position position="188"/>
    </location>
</feature>
<evidence type="ECO:0000256" key="5">
    <source>
        <dbReference type="ARBA" id="ARBA00022833"/>
    </source>
</evidence>
<dbReference type="Pfam" id="PF07687">
    <property type="entry name" value="M20_dimer"/>
    <property type="match status" value="1"/>
</dbReference>
<dbReference type="GO" id="GO:0046872">
    <property type="term" value="F:metal ion binding"/>
    <property type="evidence" value="ECO:0007669"/>
    <property type="project" value="UniProtKB-KW"/>
</dbReference>
<dbReference type="CDD" id="cd05674">
    <property type="entry name" value="M20_yscS"/>
    <property type="match status" value="1"/>
</dbReference>
<dbReference type="SUPFAM" id="SSF55031">
    <property type="entry name" value="Bacterial exopeptidase dimerisation domain"/>
    <property type="match status" value="1"/>
</dbReference>